<evidence type="ECO:0000256" key="7">
    <source>
        <dbReference type="ARBA" id="ARBA00022833"/>
    </source>
</evidence>
<feature type="domain" description="RING-type" evidence="9">
    <location>
        <begin position="37"/>
        <end position="78"/>
    </location>
</feature>
<keyword evidence="3" id="KW-0808">Transferase</keyword>
<dbReference type="Gene3D" id="3.30.40.10">
    <property type="entry name" value="Zinc/RING finger domain, C3HC4 (zinc finger)"/>
    <property type="match status" value="1"/>
</dbReference>
<dbReference type="SUPFAM" id="SSF57850">
    <property type="entry name" value="RING/U-box"/>
    <property type="match status" value="1"/>
</dbReference>
<dbReference type="PANTHER" id="PTHR22937:SF159">
    <property type="entry name" value="RING-TYPE E3 UBIQUITIN TRANSFERASE"/>
    <property type="match status" value="1"/>
</dbReference>
<evidence type="ECO:0000313" key="11">
    <source>
        <dbReference type="Proteomes" id="UP001234989"/>
    </source>
</evidence>
<keyword evidence="6" id="KW-0833">Ubl conjugation pathway</keyword>
<proteinExistence type="predicted"/>
<name>A0AAF0QRV4_SOLVR</name>
<dbReference type="PANTHER" id="PTHR22937">
    <property type="entry name" value="E3 UBIQUITIN-PROTEIN LIGASE RNF165"/>
    <property type="match status" value="1"/>
</dbReference>
<sequence length="88" mass="10201">MEEEQLENVLRNYKTRTHHVVVPEDGVNSSTNKEEVCGICLAKYENKESIGKLWCEHEYHECCIKEWLLRKQDCPICRASASPFTSAN</sequence>
<dbReference type="AlphaFoldDB" id="A0AAF0QRV4"/>
<evidence type="ECO:0000256" key="8">
    <source>
        <dbReference type="PROSITE-ProRule" id="PRU00175"/>
    </source>
</evidence>
<dbReference type="GO" id="GO:0061630">
    <property type="term" value="F:ubiquitin protein ligase activity"/>
    <property type="evidence" value="ECO:0007669"/>
    <property type="project" value="UniProtKB-EC"/>
</dbReference>
<evidence type="ECO:0000256" key="2">
    <source>
        <dbReference type="ARBA" id="ARBA00012483"/>
    </source>
</evidence>
<keyword evidence="11" id="KW-1185">Reference proteome</keyword>
<evidence type="ECO:0000256" key="3">
    <source>
        <dbReference type="ARBA" id="ARBA00022679"/>
    </source>
</evidence>
<dbReference type="InterPro" id="IPR013083">
    <property type="entry name" value="Znf_RING/FYVE/PHD"/>
</dbReference>
<comment type="catalytic activity">
    <reaction evidence="1">
        <text>S-ubiquitinyl-[E2 ubiquitin-conjugating enzyme]-L-cysteine + [acceptor protein]-L-lysine = [E2 ubiquitin-conjugating enzyme]-L-cysteine + N(6)-ubiquitinyl-[acceptor protein]-L-lysine.</text>
        <dbReference type="EC" id="2.3.2.27"/>
    </reaction>
</comment>
<dbReference type="InterPro" id="IPR001841">
    <property type="entry name" value="Znf_RING"/>
</dbReference>
<dbReference type="EC" id="2.3.2.27" evidence="2"/>
<accession>A0AAF0QRV4</accession>
<dbReference type="GO" id="GO:0008270">
    <property type="term" value="F:zinc ion binding"/>
    <property type="evidence" value="ECO:0007669"/>
    <property type="project" value="UniProtKB-KW"/>
</dbReference>
<keyword evidence="7" id="KW-0862">Zinc</keyword>
<evidence type="ECO:0000256" key="1">
    <source>
        <dbReference type="ARBA" id="ARBA00000900"/>
    </source>
</evidence>
<dbReference type="EMBL" id="CP133615">
    <property type="protein sequence ID" value="WMV24874.1"/>
    <property type="molecule type" value="Genomic_DNA"/>
</dbReference>
<dbReference type="Proteomes" id="UP001234989">
    <property type="component" value="Chromosome 4"/>
</dbReference>
<dbReference type="PROSITE" id="PS50089">
    <property type="entry name" value="ZF_RING_2"/>
    <property type="match status" value="1"/>
</dbReference>
<keyword evidence="5 8" id="KW-0863">Zinc-finger</keyword>
<evidence type="ECO:0000313" key="10">
    <source>
        <dbReference type="EMBL" id="WMV24874.1"/>
    </source>
</evidence>
<evidence type="ECO:0000256" key="5">
    <source>
        <dbReference type="ARBA" id="ARBA00022771"/>
    </source>
</evidence>
<keyword evidence="4" id="KW-0479">Metal-binding</keyword>
<dbReference type="InterPro" id="IPR045191">
    <property type="entry name" value="MBR1/2-like"/>
</dbReference>
<gene>
    <name evidence="10" type="ORF">MTR67_018259</name>
</gene>
<dbReference type="GO" id="GO:0005634">
    <property type="term" value="C:nucleus"/>
    <property type="evidence" value="ECO:0007669"/>
    <property type="project" value="TreeGrafter"/>
</dbReference>
<evidence type="ECO:0000256" key="4">
    <source>
        <dbReference type="ARBA" id="ARBA00022723"/>
    </source>
</evidence>
<evidence type="ECO:0000259" key="9">
    <source>
        <dbReference type="PROSITE" id="PS50089"/>
    </source>
</evidence>
<organism evidence="10 11">
    <name type="scientific">Solanum verrucosum</name>
    <dbReference type="NCBI Taxonomy" id="315347"/>
    <lineage>
        <taxon>Eukaryota</taxon>
        <taxon>Viridiplantae</taxon>
        <taxon>Streptophyta</taxon>
        <taxon>Embryophyta</taxon>
        <taxon>Tracheophyta</taxon>
        <taxon>Spermatophyta</taxon>
        <taxon>Magnoliopsida</taxon>
        <taxon>eudicotyledons</taxon>
        <taxon>Gunneridae</taxon>
        <taxon>Pentapetalae</taxon>
        <taxon>asterids</taxon>
        <taxon>lamiids</taxon>
        <taxon>Solanales</taxon>
        <taxon>Solanaceae</taxon>
        <taxon>Solanoideae</taxon>
        <taxon>Solaneae</taxon>
        <taxon>Solanum</taxon>
    </lineage>
</organism>
<evidence type="ECO:0000256" key="6">
    <source>
        <dbReference type="ARBA" id="ARBA00022786"/>
    </source>
</evidence>
<protein>
    <recommendedName>
        <fullName evidence="2">RING-type E3 ubiquitin transferase</fullName>
        <ecNumber evidence="2">2.3.2.27</ecNumber>
    </recommendedName>
</protein>
<reference evidence="10" key="1">
    <citation type="submission" date="2023-08" db="EMBL/GenBank/DDBJ databases">
        <title>A de novo genome assembly of Solanum verrucosum Schlechtendal, a Mexican diploid species geographically isolated from the other diploid A-genome species in potato relatives.</title>
        <authorList>
            <person name="Hosaka K."/>
        </authorList>
    </citation>
    <scope>NUCLEOTIDE SEQUENCE</scope>
    <source>
        <tissue evidence="10">Young leaves</tissue>
    </source>
</reference>
<dbReference type="Pfam" id="PF13639">
    <property type="entry name" value="zf-RING_2"/>
    <property type="match status" value="1"/>
</dbReference>